<evidence type="ECO:0000256" key="1">
    <source>
        <dbReference type="ARBA" id="ARBA00022529"/>
    </source>
</evidence>
<dbReference type="InterPro" id="IPR052619">
    <property type="entry name" value="Phage_lysozyme-like"/>
</dbReference>
<dbReference type="RefSeq" id="WP_025423011.1">
    <property type="nucleotide sequence ID" value="NZ_CP006569.1"/>
</dbReference>
<organism evidence="4 5">
    <name type="scientific">Sodalis praecaptivus</name>
    <dbReference type="NCBI Taxonomy" id="1239307"/>
    <lineage>
        <taxon>Bacteria</taxon>
        <taxon>Pseudomonadati</taxon>
        <taxon>Pseudomonadota</taxon>
        <taxon>Gammaproteobacteria</taxon>
        <taxon>Enterobacterales</taxon>
        <taxon>Bruguierivoracaceae</taxon>
        <taxon>Sodalis</taxon>
    </lineage>
</organism>
<comment type="catalytic activity">
    <reaction evidence="3">
        <text>Hydrolysis of (1-&gt;4)-beta-linkages between N-acetylmuramic acid and N-acetyl-D-glucosamine residues in a peptidoglycan and between N-acetyl-D-glucosamine residues in chitodextrins.</text>
        <dbReference type="EC" id="3.2.1.17"/>
    </reaction>
</comment>
<dbReference type="PANTHER" id="PTHR37406">
    <property type="entry name" value="T4-TYPE LYSOZYME 1-RELATED"/>
    <property type="match status" value="1"/>
</dbReference>
<dbReference type="GO" id="GO:0042742">
    <property type="term" value="P:defense response to bacterium"/>
    <property type="evidence" value="ECO:0007669"/>
    <property type="project" value="UniProtKB-KW"/>
</dbReference>
<dbReference type="HOGENOM" id="CLU_115295_0_0_6"/>
<dbReference type="GO" id="GO:0003796">
    <property type="term" value="F:lysozyme activity"/>
    <property type="evidence" value="ECO:0007669"/>
    <property type="project" value="UniProtKB-EC"/>
</dbReference>
<dbReference type="PATRIC" id="fig|1239307.3.peg.3177"/>
<reference evidence="4 5" key="1">
    <citation type="journal article" date="2014" name="Genome Biol. Evol.">
        <title>Genome degeneration and adaptation in a nascent stage of symbiosis.</title>
        <authorList>
            <person name="Oakeson K.F."/>
            <person name="Gil R."/>
            <person name="Clayton A.L."/>
            <person name="Dunn D.M."/>
            <person name="von Niederhausern A.C."/>
            <person name="Hamil C."/>
            <person name="Aoyagi A."/>
            <person name="Duval B."/>
            <person name="Baca A."/>
            <person name="Silva F.J."/>
            <person name="Vallier A."/>
            <person name="Jackson D.G."/>
            <person name="Latorre A."/>
            <person name="Weiss R.B."/>
            <person name="Heddi A."/>
            <person name="Moya A."/>
            <person name="Dale C."/>
        </authorList>
    </citation>
    <scope>NUCLEOTIDE SEQUENCE [LARGE SCALE GENOMIC DNA]</scope>
    <source>
        <strain evidence="4 5">HS1</strain>
    </source>
</reference>
<comment type="similarity">
    <text evidence="3">Belongs to the glycosyl hydrolase 24 family.</text>
</comment>
<gene>
    <name evidence="4" type="ORF">Sant_2857</name>
</gene>
<evidence type="ECO:0000256" key="2">
    <source>
        <dbReference type="ARBA" id="ARBA00022638"/>
    </source>
</evidence>
<dbReference type="InterPro" id="IPR023346">
    <property type="entry name" value="Lysozyme-like_dom_sf"/>
</dbReference>
<dbReference type="Gene3D" id="1.10.530.40">
    <property type="match status" value="1"/>
</dbReference>
<dbReference type="Proteomes" id="UP000019028">
    <property type="component" value="Chromosome"/>
</dbReference>
<keyword evidence="3" id="KW-0378">Hydrolase</keyword>
<keyword evidence="1 3" id="KW-0929">Antimicrobial</keyword>
<dbReference type="InterPro" id="IPR002196">
    <property type="entry name" value="Glyco_hydro_24"/>
</dbReference>
<evidence type="ECO:0000313" key="5">
    <source>
        <dbReference type="Proteomes" id="UP000019028"/>
    </source>
</evidence>
<sequence length="155" mass="16862">MSQIIPLLNYEEGYREMPYYDSLGYPTAGTGILLGPKGTPLSHYTFTVPKDVSDVWLQNLVKRKVDEMQATPDIAAAMKACNGPRQDILISMAYQMGVNGLAKFTNTLALIAAGNFTGAAAGMLNSAWARQTPSRAKRHAEVMRTGVFATYQGLL</sequence>
<keyword evidence="3" id="KW-0326">Glycosidase</keyword>
<dbReference type="EMBL" id="CP006569">
    <property type="protein sequence ID" value="AHF77872.1"/>
    <property type="molecule type" value="Genomic_DNA"/>
</dbReference>
<dbReference type="PANTHER" id="PTHR37406:SF1">
    <property type="entry name" value="T4-TYPE LYSOZYME 1-RELATED"/>
    <property type="match status" value="1"/>
</dbReference>
<dbReference type="GO" id="GO:0031640">
    <property type="term" value="P:killing of cells of another organism"/>
    <property type="evidence" value="ECO:0007669"/>
    <property type="project" value="UniProtKB-KW"/>
</dbReference>
<dbReference type="GO" id="GO:0016998">
    <property type="term" value="P:cell wall macromolecule catabolic process"/>
    <property type="evidence" value="ECO:0007669"/>
    <property type="project" value="InterPro"/>
</dbReference>
<name>W0HZC4_9GAMM</name>
<keyword evidence="5" id="KW-1185">Reference proteome</keyword>
<dbReference type="InterPro" id="IPR023347">
    <property type="entry name" value="Lysozyme_dom_sf"/>
</dbReference>
<dbReference type="Pfam" id="PF00959">
    <property type="entry name" value="Phage_lysozyme"/>
    <property type="match status" value="1"/>
</dbReference>
<evidence type="ECO:0000256" key="3">
    <source>
        <dbReference type="RuleBase" id="RU003788"/>
    </source>
</evidence>
<dbReference type="AlphaFoldDB" id="W0HZC4"/>
<dbReference type="SUPFAM" id="SSF53955">
    <property type="entry name" value="Lysozyme-like"/>
    <property type="match status" value="1"/>
</dbReference>
<dbReference type="EC" id="3.2.1.17" evidence="3"/>
<dbReference type="CDD" id="cd00735">
    <property type="entry name" value="T4-like_lys"/>
    <property type="match status" value="1"/>
</dbReference>
<proteinExistence type="inferred from homology"/>
<dbReference type="OrthoDB" id="9091992at2"/>
<dbReference type="KEGG" id="sod:Sant_2857"/>
<evidence type="ECO:0000313" key="4">
    <source>
        <dbReference type="EMBL" id="AHF77872.1"/>
    </source>
</evidence>
<protein>
    <recommendedName>
        <fullName evidence="3">Lysozyme</fullName>
        <ecNumber evidence="3">3.2.1.17</ecNumber>
    </recommendedName>
</protein>
<dbReference type="GO" id="GO:0009253">
    <property type="term" value="P:peptidoglycan catabolic process"/>
    <property type="evidence" value="ECO:0007669"/>
    <property type="project" value="InterPro"/>
</dbReference>
<accession>W0HZC4</accession>
<keyword evidence="2 3" id="KW-0081">Bacteriolytic enzyme</keyword>